<organism evidence="2 3">
    <name type="scientific">Bemisia tabaci</name>
    <name type="common">Sweetpotato whitefly</name>
    <name type="synonym">Aleurodes tabaci</name>
    <dbReference type="NCBI Taxonomy" id="7038"/>
    <lineage>
        <taxon>Eukaryota</taxon>
        <taxon>Metazoa</taxon>
        <taxon>Ecdysozoa</taxon>
        <taxon>Arthropoda</taxon>
        <taxon>Hexapoda</taxon>
        <taxon>Insecta</taxon>
        <taxon>Pterygota</taxon>
        <taxon>Neoptera</taxon>
        <taxon>Paraneoptera</taxon>
        <taxon>Hemiptera</taxon>
        <taxon>Sternorrhyncha</taxon>
        <taxon>Aleyrodoidea</taxon>
        <taxon>Aleyrodidae</taxon>
        <taxon>Aleyrodinae</taxon>
        <taxon>Bemisia</taxon>
    </lineage>
</organism>
<protein>
    <recommendedName>
        <fullName evidence="4">Short neuropeptide F</fullName>
    </recommendedName>
</protein>
<dbReference type="EMBL" id="OU963870">
    <property type="protein sequence ID" value="CAH0395848.1"/>
    <property type="molecule type" value="Genomic_DNA"/>
</dbReference>
<keyword evidence="1" id="KW-0732">Signal</keyword>
<evidence type="ECO:0000256" key="1">
    <source>
        <dbReference type="SAM" id="SignalP"/>
    </source>
</evidence>
<dbReference type="KEGG" id="btab:109037770"/>
<accession>A0A9P0AJC1</accession>
<feature type="chain" id="PRO_5040243331" description="Short neuropeptide F" evidence="1">
    <location>
        <begin position="27"/>
        <end position="120"/>
    </location>
</feature>
<dbReference type="Proteomes" id="UP001152759">
    <property type="component" value="Chromosome 9"/>
</dbReference>
<keyword evidence="3" id="KW-1185">Reference proteome</keyword>
<feature type="signal peptide" evidence="1">
    <location>
        <begin position="1"/>
        <end position="26"/>
    </location>
</feature>
<dbReference type="AlphaFoldDB" id="A0A9P0AJC1"/>
<evidence type="ECO:0000313" key="3">
    <source>
        <dbReference type="Proteomes" id="UP001152759"/>
    </source>
</evidence>
<sequence length="120" mass="13989">MKYSQIAKLWSVVFCIVLLLEDLVNATPYYSDYDAARDLYELLMQKEALNELAENHRMARKSARTPSLRLRFGRRSDPNMSSFQQSPTLRLRFGKRSEAVPKDQIDGFDQHFLSEVVKET</sequence>
<reference evidence="2" key="1">
    <citation type="submission" date="2021-12" db="EMBL/GenBank/DDBJ databases">
        <authorList>
            <person name="King R."/>
        </authorList>
    </citation>
    <scope>NUCLEOTIDE SEQUENCE</scope>
</reference>
<evidence type="ECO:0000313" key="2">
    <source>
        <dbReference type="EMBL" id="CAH0395848.1"/>
    </source>
</evidence>
<gene>
    <name evidence="2" type="ORF">BEMITA_LOCUS13983</name>
</gene>
<name>A0A9P0AJC1_BEMTA</name>
<dbReference type="OrthoDB" id="6364308at2759"/>
<proteinExistence type="predicted"/>
<evidence type="ECO:0008006" key="4">
    <source>
        <dbReference type="Google" id="ProtNLM"/>
    </source>
</evidence>